<keyword evidence="1" id="KW-0805">Transcription regulation</keyword>
<dbReference type="Pfam" id="PF12165">
    <property type="entry name" value="Alfin"/>
    <property type="match status" value="1"/>
</dbReference>
<dbReference type="GO" id="GO:0008270">
    <property type="term" value="F:zinc ion binding"/>
    <property type="evidence" value="ECO:0007669"/>
    <property type="project" value="UniProtKB-KW"/>
</dbReference>
<dbReference type="GO" id="GO:0006325">
    <property type="term" value="P:chromatin organization"/>
    <property type="evidence" value="ECO:0007669"/>
    <property type="project" value="UniProtKB-UniRule"/>
</dbReference>
<dbReference type="InterPro" id="IPR045104">
    <property type="entry name" value="Alfin"/>
</dbReference>
<comment type="similarity">
    <text evidence="1">Belongs to the Alfin family.</text>
</comment>
<keyword evidence="5" id="KW-1185">Reference proteome</keyword>
<comment type="subcellular location">
    <subcellularLocation>
        <location evidence="1">Nucleus</location>
    </subcellularLocation>
</comment>
<dbReference type="EnsemblPlants" id="KRH62601">
    <property type="protein sequence ID" value="KRH62601"/>
    <property type="gene ID" value="GLYMA_04G118600"/>
</dbReference>
<dbReference type="Gramene" id="KRH62601">
    <property type="protein sequence ID" value="KRH62601"/>
    <property type="gene ID" value="GLYMA_04G118600"/>
</dbReference>
<sequence length="155" mass="17862">MASNPHTVEEIFKDYSARRIVAIRALTHDVDKLYELYDSGKDNLCLYGHSNKVWEVTLPLEEVPANLPEPTLEINFARDDVSRKDWISLVAMHSDSWLLSLAFYFGFHLNHNERKRLFGLINTLSTIFQFVTNNKPIKDMPTIVSGSKFWGSTED</sequence>
<comment type="domain">
    <text evidence="1">The PHD-type zinc finger mediates the binding to H3K4me3.</text>
</comment>
<keyword evidence="1" id="KW-0804">Transcription</keyword>
<keyword evidence="1" id="KW-0863">Zinc-finger</keyword>
<name>A0A0R0KC88_SOYBN</name>
<comment type="subunit">
    <text evidence="1">Interacts with H3K4me3 and to a lesser extent with H3K4me2.</text>
</comment>
<dbReference type="SMR" id="A0A0R0KC88"/>
<dbReference type="RefSeq" id="XP_040870566.1">
    <property type="nucleotide sequence ID" value="XM_041014632.1"/>
</dbReference>
<dbReference type="InterPro" id="IPR021998">
    <property type="entry name" value="Alfin_N"/>
</dbReference>
<dbReference type="GO" id="GO:0006355">
    <property type="term" value="P:regulation of DNA-templated transcription"/>
    <property type="evidence" value="ECO:0007669"/>
    <property type="project" value="UniProtKB-UniRule"/>
</dbReference>
<keyword evidence="1" id="KW-0479">Metal-binding</keyword>
<dbReference type="Proteomes" id="UP000008827">
    <property type="component" value="Chromosome 4"/>
</dbReference>
<dbReference type="PANTHER" id="PTHR12321:SF39">
    <property type="entry name" value="PHD FINGER PROTEIN ALFIN-LIKE 2"/>
    <property type="match status" value="1"/>
</dbReference>
<evidence type="ECO:0000313" key="4">
    <source>
        <dbReference type="EnsemblPlants" id="KRH62601"/>
    </source>
</evidence>
<dbReference type="GO" id="GO:0000976">
    <property type="term" value="F:transcription cis-regulatory region binding"/>
    <property type="evidence" value="ECO:0000318"/>
    <property type="project" value="GO_Central"/>
</dbReference>
<reference evidence="3" key="3">
    <citation type="submission" date="2018-07" db="EMBL/GenBank/DDBJ databases">
        <title>WGS assembly of Glycine max.</title>
        <authorList>
            <person name="Schmutz J."/>
            <person name="Cannon S."/>
            <person name="Schlueter J."/>
            <person name="Ma J."/>
            <person name="Mitros T."/>
            <person name="Nelson W."/>
            <person name="Hyten D."/>
            <person name="Song Q."/>
            <person name="Thelen J."/>
            <person name="Cheng J."/>
            <person name="Xu D."/>
            <person name="Hellsten U."/>
            <person name="May G."/>
            <person name="Yu Y."/>
            <person name="Sakurai T."/>
            <person name="Umezawa T."/>
            <person name="Bhattacharyya M."/>
            <person name="Sandhu D."/>
            <person name="Valliyodan B."/>
            <person name="Lindquist E."/>
            <person name="Peto M."/>
            <person name="Grant D."/>
            <person name="Shu S."/>
            <person name="Goodstein D."/>
            <person name="Barry K."/>
            <person name="Futrell-Griggs M."/>
            <person name="Abernathy B."/>
            <person name="Du J."/>
            <person name="Tian Z."/>
            <person name="Zhu L."/>
            <person name="Gill N."/>
            <person name="Joshi T."/>
            <person name="Libault M."/>
            <person name="Sethuraman A."/>
            <person name="Zhang X."/>
            <person name="Shinozaki K."/>
            <person name="Nguyen H."/>
            <person name="Wing R."/>
            <person name="Cregan P."/>
            <person name="Specht J."/>
            <person name="Grimwood J."/>
            <person name="Rokhsar D."/>
            <person name="Stacey G."/>
            <person name="Shoemaker R."/>
            <person name="Jackson S."/>
        </authorList>
    </citation>
    <scope>NUCLEOTIDE SEQUENCE</scope>
    <source>
        <tissue evidence="3">Callus</tissue>
    </source>
</reference>
<reference evidence="3 4" key="1">
    <citation type="journal article" date="2010" name="Nature">
        <title>Genome sequence of the palaeopolyploid soybean.</title>
        <authorList>
            <person name="Schmutz J."/>
            <person name="Cannon S.B."/>
            <person name="Schlueter J."/>
            <person name="Ma J."/>
            <person name="Mitros T."/>
            <person name="Nelson W."/>
            <person name="Hyten D.L."/>
            <person name="Song Q."/>
            <person name="Thelen J.J."/>
            <person name="Cheng J."/>
            <person name="Xu D."/>
            <person name="Hellsten U."/>
            <person name="May G.D."/>
            <person name="Yu Y."/>
            <person name="Sakurai T."/>
            <person name="Umezawa T."/>
            <person name="Bhattacharyya M.K."/>
            <person name="Sandhu D."/>
            <person name="Valliyodan B."/>
            <person name="Lindquist E."/>
            <person name="Peto M."/>
            <person name="Grant D."/>
            <person name="Shu S."/>
            <person name="Goodstein D."/>
            <person name="Barry K."/>
            <person name="Futrell-Griggs M."/>
            <person name="Abernathy B."/>
            <person name="Du J."/>
            <person name="Tian Z."/>
            <person name="Zhu L."/>
            <person name="Gill N."/>
            <person name="Joshi T."/>
            <person name="Libault M."/>
            <person name="Sethuraman A."/>
            <person name="Zhang X.-C."/>
            <person name="Shinozaki K."/>
            <person name="Nguyen H.T."/>
            <person name="Wing R.A."/>
            <person name="Cregan P."/>
            <person name="Specht J."/>
            <person name="Grimwood J."/>
            <person name="Rokhsar D."/>
            <person name="Stacey G."/>
            <person name="Shoemaker R.C."/>
            <person name="Jackson S.A."/>
        </authorList>
    </citation>
    <scope>NUCLEOTIDE SEQUENCE</scope>
    <source>
        <strain evidence="4">cv. Williams 82</strain>
        <tissue evidence="3">Callus</tissue>
    </source>
</reference>
<feature type="domain" description="Alfin N-terminal" evidence="2">
    <location>
        <begin position="7"/>
        <end position="132"/>
    </location>
</feature>
<reference evidence="4" key="2">
    <citation type="submission" date="2018-02" db="UniProtKB">
        <authorList>
            <consortium name="EnsemblPlants"/>
        </authorList>
    </citation>
    <scope>IDENTIFICATION</scope>
    <source>
        <strain evidence="4">Williams 82</strain>
    </source>
</reference>
<dbReference type="KEGG" id="gmx:100801343"/>
<proteinExistence type="inferred from homology"/>
<accession>A0A0R0KC88</accession>
<comment type="function">
    <text evidence="1">Histone-binding component that specifically recognizes H3 tails trimethylated on 'Lys-4' (H3K4me3), which mark transcription start sites of virtually all active genes.</text>
</comment>
<keyword evidence="1" id="KW-0156">Chromatin regulator</keyword>
<protein>
    <recommendedName>
        <fullName evidence="1">PHD finger protein ALFIN-LIKE</fullName>
    </recommendedName>
</protein>
<dbReference type="GO" id="GO:0042393">
    <property type="term" value="F:histone binding"/>
    <property type="evidence" value="ECO:0007669"/>
    <property type="project" value="UniProtKB-UniRule"/>
</dbReference>
<dbReference type="AlphaFoldDB" id="A0A0R0KC88"/>
<evidence type="ECO:0000256" key="1">
    <source>
        <dbReference type="RuleBase" id="RU369089"/>
    </source>
</evidence>
<dbReference type="GO" id="GO:0005634">
    <property type="term" value="C:nucleus"/>
    <property type="evidence" value="ECO:0000318"/>
    <property type="project" value="GO_Central"/>
</dbReference>
<gene>
    <name evidence="4" type="primary">LOC100801343</name>
    <name evidence="3" type="ORF">GLYMA_04G118600</name>
</gene>
<dbReference type="STRING" id="3847.A0A0R0KC88"/>
<organism evidence="3">
    <name type="scientific">Glycine max</name>
    <name type="common">Soybean</name>
    <name type="synonym">Glycine hispida</name>
    <dbReference type="NCBI Taxonomy" id="3847"/>
    <lineage>
        <taxon>Eukaryota</taxon>
        <taxon>Viridiplantae</taxon>
        <taxon>Streptophyta</taxon>
        <taxon>Embryophyta</taxon>
        <taxon>Tracheophyta</taxon>
        <taxon>Spermatophyta</taxon>
        <taxon>Magnoliopsida</taxon>
        <taxon>eudicotyledons</taxon>
        <taxon>Gunneridae</taxon>
        <taxon>Pentapetalae</taxon>
        <taxon>rosids</taxon>
        <taxon>fabids</taxon>
        <taxon>Fabales</taxon>
        <taxon>Fabaceae</taxon>
        <taxon>Papilionoideae</taxon>
        <taxon>50 kb inversion clade</taxon>
        <taxon>NPAAA clade</taxon>
        <taxon>indigoferoid/millettioid clade</taxon>
        <taxon>Phaseoleae</taxon>
        <taxon>Glycine</taxon>
        <taxon>Glycine subgen. Soja</taxon>
    </lineage>
</organism>
<dbReference type="GO" id="GO:0003712">
    <property type="term" value="F:transcription coregulator activity"/>
    <property type="evidence" value="ECO:0000318"/>
    <property type="project" value="GO_Central"/>
</dbReference>
<evidence type="ECO:0000259" key="2">
    <source>
        <dbReference type="Pfam" id="PF12165"/>
    </source>
</evidence>
<keyword evidence="1" id="KW-0539">Nucleus</keyword>
<dbReference type="PANTHER" id="PTHR12321">
    <property type="entry name" value="CPG BINDING PROTEIN"/>
    <property type="match status" value="1"/>
</dbReference>
<keyword evidence="1" id="KW-0862">Zinc</keyword>
<evidence type="ECO:0000313" key="3">
    <source>
        <dbReference type="EMBL" id="KRH62601.1"/>
    </source>
</evidence>
<dbReference type="GeneID" id="100801343"/>
<dbReference type="EMBL" id="CM000837">
    <property type="protein sequence ID" value="KRH62601.1"/>
    <property type="molecule type" value="Genomic_DNA"/>
</dbReference>
<evidence type="ECO:0000313" key="5">
    <source>
        <dbReference type="Proteomes" id="UP000008827"/>
    </source>
</evidence>